<feature type="chain" id="PRO_5014985900" description="DUF4136 domain-containing protein" evidence="1">
    <location>
        <begin position="20"/>
        <end position="185"/>
    </location>
</feature>
<evidence type="ECO:0000313" key="2">
    <source>
        <dbReference type="EMBL" id="AVD71978.1"/>
    </source>
</evidence>
<dbReference type="Proteomes" id="UP000239867">
    <property type="component" value="Chromosome"/>
</dbReference>
<dbReference type="KEGG" id="deo:CAY53_11260"/>
<gene>
    <name evidence="2" type="ORF">CAY53_11260</name>
</gene>
<sequence length="185" mass="20661">MKSGRFACALLLIALLALAGCGYYFPHVYDGPEQVVYMPDWENRTSKLGLDNRIYQVLARWFQKSEAVQLTKERGGADYILAGEIVGIDLPSVSWDGVSRASGVNVKLVVRYVLKDLKSGKIVWEVPSKLYTADYTEKKISAAGDELALREIVDDIAEDIYMGTLHRIRRQQAKEPTSGKGQFAE</sequence>
<name>A0A2L1GQR2_9BACT</name>
<organism evidence="2 3">
    <name type="scientific">Desulfobulbus oralis</name>
    <dbReference type="NCBI Taxonomy" id="1986146"/>
    <lineage>
        <taxon>Bacteria</taxon>
        <taxon>Pseudomonadati</taxon>
        <taxon>Thermodesulfobacteriota</taxon>
        <taxon>Desulfobulbia</taxon>
        <taxon>Desulfobulbales</taxon>
        <taxon>Desulfobulbaceae</taxon>
        <taxon>Desulfobulbus</taxon>
    </lineage>
</organism>
<reference evidence="2 3" key="1">
    <citation type="journal article" date="2018" name="MBio">
        <title>Insights into the evolution of host association through the isolation and characterization of a novel human periodontal pathobiont, Desulfobulbus oralis.</title>
        <authorList>
            <person name="Cross K.L."/>
            <person name="Chirania P."/>
            <person name="Xiong W."/>
            <person name="Beall C.J."/>
            <person name="Elkins J.G."/>
            <person name="Giannone R.J."/>
            <person name="Griffen A.L."/>
            <person name="Guss A.M."/>
            <person name="Hettich R.L."/>
            <person name="Joshi S.S."/>
            <person name="Mokrzan E.M."/>
            <person name="Martin R.K."/>
            <person name="Zhulin I.B."/>
            <person name="Leys E.J."/>
            <person name="Podar M."/>
        </authorList>
    </citation>
    <scope>NUCLEOTIDE SEQUENCE [LARGE SCALE GENOMIC DNA]</scope>
    <source>
        <strain evidence="2 3">ORNL</strain>
    </source>
</reference>
<dbReference type="EMBL" id="CP021255">
    <property type="protein sequence ID" value="AVD71978.1"/>
    <property type="molecule type" value="Genomic_DNA"/>
</dbReference>
<accession>A0A2L1GQR2</accession>
<dbReference type="InterPro" id="IPR007485">
    <property type="entry name" value="LPS_assembly_LptE"/>
</dbReference>
<dbReference type="RefSeq" id="WP_104937186.1">
    <property type="nucleotide sequence ID" value="NZ_CP021255.1"/>
</dbReference>
<evidence type="ECO:0008006" key="4">
    <source>
        <dbReference type="Google" id="ProtNLM"/>
    </source>
</evidence>
<dbReference type="Pfam" id="PF04390">
    <property type="entry name" value="LptE"/>
    <property type="match status" value="1"/>
</dbReference>
<dbReference type="GO" id="GO:0043165">
    <property type="term" value="P:Gram-negative-bacterium-type cell outer membrane assembly"/>
    <property type="evidence" value="ECO:0007669"/>
    <property type="project" value="InterPro"/>
</dbReference>
<keyword evidence="1" id="KW-0732">Signal</keyword>
<evidence type="ECO:0000313" key="3">
    <source>
        <dbReference type="Proteomes" id="UP000239867"/>
    </source>
</evidence>
<dbReference type="PROSITE" id="PS51257">
    <property type="entry name" value="PROKAR_LIPOPROTEIN"/>
    <property type="match status" value="1"/>
</dbReference>
<keyword evidence="3" id="KW-1185">Reference proteome</keyword>
<dbReference type="GO" id="GO:0019867">
    <property type="term" value="C:outer membrane"/>
    <property type="evidence" value="ECO:0007669"/>
    <property type="project" value="InterPro"/>
</dbReference>
<proteinExistence type="predicted"/>
<feature type="signal peptide" evidence="1">
    <location>
        <begin position="1"/>
        <end position="19"/>
    </location>
</feature>
<protein>
    <recommendedName>
        <fullName evidence="4">DUF4136 domain-containing protein</fullName>
    </recommendedName>
</protein>
<dbReference type="AlphaFoldDB" id="A0A2L1GQR2"/>
<dbReference type="OrthoDB" id="5431437at2"/>
<evidence type="ECO:0000256" key="1">
    <source>
        <dbReference type="SAM" id="SignalP"/>
    </source>
</evidence>